<organism evidence="3 4">
    <name type="scientific">Candidatus Entotheonella gemina</name>
    <dbReference type="NCBI Taxonomy" id="1429439"/>
    <lineage>
        <taxon>Bacteria</taxon>
        <taxon>Pseudomonadati</taxon>
        <taxon>Nitrospinota/Tectimicrobiota group</taxon>
        <taxon>Candidatus Tectimicrobiota</taxon>
        <taxon>Candidatus Entotheonellia</taxon>
        <taxon>Candidatus Entotheonellales</taxon>
        <taxon>Candidatus Entotheonellaceae</taxon>
        <taxon>Candidatus Entotheonella</taxon>
    </lineage>
</organism>
<protein>
    <recommendedName>
        <fullName evidence="5">D-alanyl-D-alanine carboxypeptidase</fullName>
    </recommendedName>
</protein>
<evidence type="ECO:0008006" key="5">
    <source>
        <dbReference type="Google" id="ProtNLM"/>
    </source>
</evidence>
<dbReference type="HOGENOM" id="CLU_017692_1_1_7"/>
<dbReference type="InterPro" id="IPR000667">
    <property type="entry name" value="Peptidase_S13"/>
</dbReference>
<dbReference type="Gene3D" id="3.50.80.20">
    <property type="entry name" value="D-Ala-D-Ala carboxypeptidase C, peptidase S13"/>
    <property type="match status" value="1"/>
</dbReference>
<reference evidence="3 4" key="1">
    <citation type="journal article" date="2014" name="Nature">
        <title>An environmental bacterial taxon with a large and distinct metabolic repertoire.</title>
        <authorList>
            <person name="Wilson M.C."/>
            <person name="Mori T."/>
            <person name="Ruckert C."/>
            <person name="Uria A.R."/>
            <person name="Helf M.J."/>
            <person name="Takada K."/>
            <person name="Gernert C."/>
            <person name="Steffens U.A."/>
            <person name="Heycke N."/>
            <person name="Schmitt S."/>
            <person name="Rinke C."/>
            <person name="Helfrich E.J."/>
            <person name="Brachmann A.O."/>
            <person name="Gurgui C."/>
            <person name="Wakimoto T."/>
            <person name="Kracht M."/>
            <person name="Crusemann M."/>
            <person name="Hentschel U."/>
            <person name="Abe I."/>
            <person name="Matsunaga S."/>
            <person name="Kalinowski J."/>
            <person name="Takeyama H."/>
            <person name="Piel J."/>
        </authorList>
    </citation>
    <scope>NUCLEOTIDE SEQUENCE [LARGE SCALE GENOMIC DNA]</scope>
    <source>
        <strain evidence="4">TSY2</strain>
    </source>
</reference>
<comment type="caution">
    <text evidence="3">The sequence shown here is derived from an EMBL/GenBank/DDBJ whole genome shotgun (WGS) entry which is preliminary data.</text>
</comment>
<dbReference type="MEROPS" id="S13.001"/>
<dbReference type="Gene3D" id="3.40.710.10">
    <property type="entry name" value="DD-peptidase/beta-lactamase superfamily"/>
    <property type="match status" value="1"/>
</dbReference>
<dbReference type="GO" id="GO:0004185">
    <property type="term" value="F:serine-type carboxypeptidase activity"/>
    <property type="evidence" value="ECO:0007669"/>
    <property type="project" value="InterPro"/>
</dbReference>
<name>W4LT25_9BACT</name>
<dbReference type="PATRIC" id="fig|1429439.4.peg.6356"/>
<comment type="similarity">
    <text evidence="1">Belongs to the peptidase S13 family.</text>
</comment>
<evidence type="ECO:0000256" key="2">
    <source>
        <dbReference type="ARBA" id="ARBA00022801"/>
    </source>
</evidence>
<dbReference type="EMBL" id="AZHX01001647">
    <property type="protein sequence ID" value="ETX01204.1"/>
    <property type="molecule type" value="Genomic_DNA"/>
</dbReference>
<sequence>MPWIVLWVVMGLLVRSVYAEVPASLRTLLPPGTQVSLIVQSIHAAEPLYAWQPDMLRMPASALKLLTALGATLYLGHDFRFETRLMIAKGTRHSGTIRGDLIMQFVGDPSLTRGDLRNLFAQLRAQGISRVTGDVVLDISAFNGYDRGRGWSWDDLGICYTAPASAIVVDHNCIKGYLDIGVAGQGSARVRLSTPQAITVSSQVNVLTRHASEHEQRFCDLELERLANNHYHLTGCVMQRRHRLPLAFAITDPKTYALAMIRDELQATGIHLDGRLRFHQQPMENMQVLVRHKSLALATFLQDMLKKSDNLSSEILLKTLGRTYFRQPGSYRNGTEALKSILMTRAQIDLKHSYLADGSGLSRYNLLTARQLLEVLIYIYRHDNALRLLQHLPIAGVDGTLQRRRSLRHLKGKVMAKTGTIKQVSSLAGFLTTAQGRKLAFVLLINGYLPTDDTPMQLKNQRTSPLEQFEYELFTHLFQENIMP</sequence>
<dbReference type="SUPFAM" id="SSF56601">
    <property type="entry name" value="beta-lactamase/transpeptidase-like"/>
    <property type="match status" value="1"/>
</dbReference>
<dbReference type="GO" id="GO:0006508">
    <property type="term" value="P:proteolysis"/>
    <property type="evidence" value="ECO:0007669"/>
    <property type="project" value="InterPro"/>
</dbReference>
<proteinExistence type="inferred from homology"/>
<dbReference type="PANTHER" id="PTHR30023:SF0">
    <property type="entry name" value="PENICILLIN-SENSITIVE CARBOXYPEPTIDASE A"/>
    <property type="match status" value="1"/>
</dbReference>
<dbReference type="AlphaFoldDB" id="W4LT25"/>
<dbReference type="GO" id="GO:0000270">
    <property type="term" value="P:peptidoglycan metabolic process"/>
    <property type="evidence" value="ECO:0007669"/>
    <property type="project" value="TreeGrafter"/>
</dbReference>
<dbReference type="PRINTS" id="PR00922">
    <property type="entry name" value="DADACBPTASE3"/>
</dbReference>
<gene>
    <name evidence="3" type="ORF">ETSY2_37670</name>
</gene>
<evidence type="ECO:0000256" key="1">
    <source>
        <dbReference type="ARBA" id="ARBA00006096"/>
    </source>
</evidence>
<dbReference type="NCBIfam" id="TIGR00666">
    <property type="entry name" value="PBP4"/>
    <property type="match status" value="1"/>
</dbReference>
<accession>W4LT25</accession>
<evidence type="ECO:0000313" key="3">
    <source>
        <dbReference type="EMBL" id="ETX01204.1"/>
    </source>
</evidence>
<dbReference type="Proteomes" id="UP000019140">
    <property type="component" value="Unassembled WGS sequence"/>
</dbReference>
<evidence type="ECO:0000313" key="4">
    <source>
        <dbReference type="Proteomes" id="UP000019140"/>
    </source>
</evidence>
<keyword evidence="4" id="KW-1185">Reference proteome</keyword>
<keyword evidence="2" id="KW-0378">Hydrolase</keyword>
<dbReference type="Pfam" id="PF02113">
    <property type="entry name" value="Peptidase_S13"/>
    <property type="match status" value="1"/>
</dbReference>
<dbReference type="PANTHER" id="PTHR30023">
    <property type="entry name" value="D-ALANYL-D-ALANINE CARBOXYPEPTIDASE"/>
    <property type="match status" value="1"/>
</dbReference>
<dbReference type="InterPro" id="IPR012338">
    <property type="entry name" value="Beta-lactam/transpept-like"/>
</dbReference>